<evidence type="ECO:0000313" key="3">
    <source>
        <dbReference type="Proteomes" id="UP000075714"/>
    </source>
</evidence>
<accession>A0A150H3M9</accession>
<dbReference type="InterPro" id="IPR046341">
    <property type="entry name" value="SET_dom_sf"/>
</dbReference>
<sequence length="128" mass="12829">MQARWSSECRSAYCSPAEASAGTRSSVAGAAAASGSAPPPPSQPDGGLTPQQLLACHLLHKVSKDAGSFWAPYLRQLPRSYTSLPNFAPADAAALQLRSAVEAAEAAPEGAREPGGVAARAAGAAEAG</sequence>
<dbReference type="Gene3D" id="3.90.1410.10">
    <property type="entry name" value="set domain protein methyltransferase, domain 1"/>
    <property type="match status" value="1"/>
</dbReference>
<feature type="region of interest" description="Disordered" evidence="1">
    <location>
        <begin position="105"/>
        <end position="128"/>
    </location>
</feature>
<dbReference type="OrthoDB" id="441812at2759"/>
<proteinExistence type="predicted"/>
<protein>
    <submittedName>
        <fullName evidence="2">Uncharacterized protein</fullName>
    </submittedName>
</protein>
<evidence type="ECO:0000313" key="2">
    <source>
        <dbReference type="EMBL" id="KXZ56643.1"/>
    </source>
</evidence>
<evidence type="ECO:0000256" key="1">
    <source>
        <dbReference type="SAM" id="MobiDB-lite"/>
    </source>
</evidence>
<dbReference type="Proteomes" id="UP000075714">
    <property type="component" value="Unassembled WGS sequence"/>
</dbReference>
<dbReference type="AlphaFoldDB" id="A0A150H3M9"/>
<keyword evidence="3" id="KW-1185">Reference proteome</keyword>
<name>A0A150H3M9_GONPE</name>
<reference evidence="3" key="1">
    <citation type="journal article" date="2016" name="Nat. Commun.">
        <title>The Gonium pectorale genome demonstrates co-option of cell cycle regulation during the evolution of multicellularity.</title>
        <authorList>
            <person name="Hanschen E.R."/>
            <person name="Marriage T.N."/>
            <person name="Ferris P.J."/>
            <person name="Hamaji T."/>
            <person name="Toyoda A."/>
            <person name="Fujiyama A."/>
            <person name="Neme R."/>
            <person name="Noguchi H."/>
            <person name="Minakuchi Y."/>
            <person name="Suzuki M."/>
            <person name="Kawai-Toyooka H."/>
            <person name="Smith D.R."/>
            <person name="Sparks H."/>
            <person name="Anderson J."/>
            <person name="Bakaric R."/>
            <person name="Luria V."/>
            <person name="Karger A."/>
            <person name="Kirschner M.W."/>
            <person name="Durand P.M."/>
            <person name="Michod R.E."/>
            <person name="Nozaki H."/>
            <person name="Olson B.J."/>
        </authorList>
    </citation>
    <scope>NUCLEOTIDE SEQUENCE [LARGE SCALE GENOMIC DNA]</scope>
    <source>
        <strain evidence="3">NIES-2863</strain>
    </source>
</reference>
<comment type="caution">
    <text evidence="2">The sequence shown here is derived from an EMBL/GenBank/DDBJ whole genome shotgun (WGS) entry which is preliminary data.</text>
</comment>
<dbReference type="SUPFAM" id="SSF82199">
    <property type="entry name" value="SET domain"/>
    <property type="match status" value="1"/>
</dbReference>
<gene>
    <name evidence="2" type="ORF">GPECTOR_1g58</name>
</gene>
<organism evidence="2 3">
    <name type="scientific">Gonium pectorale</name>
    <name type="common">Green alga</name>
    <dbReference type="NCBI Taxonomy" id="33097"/>
    <lineage>
        <taxon>Eukaryota</taxon>
        <taxon>Viridiplantae</taxon>
        <taxon>Chlorophyta</taxon>
        <taxon>core chlorophytes</taxon>
        <taxon>Chlorophyceae</taxon>
        <taxon>CS clade</taxon>
        <taxon>Chlamydomonadales</taxon>
        <taxon>Volvocaceae</taxon>
        <taxon>Gonium</taxon>
    </lineage>
</organism>
<dbReference type="EMBL" id="LSYV01000002">
    <property type="protein sequence ID" value="KXZ56643.1"/>
    <property type="molecule type" value="Genomic_DNA"/>
</dbReference>
<feature type="region of interest" description="Disordered" evidence="1">
    <location>
        <begin position="24"/>
        <end position="50"/>
    </location>
</feature>
<feature type="compositionally biased region" description="Low complexity" evidence="1">
    <location>
        <begin position="24"/>
        <end position="36"/>
    </location>
</feature>